<evidence type="ECO:0000256" key="11">
    <source>
        <dbReference type="SAM" id="Phobius"/>
    </source>
</evidence>
<feature type="transmembrane region" description="Helical" evidence="11">
    <location>
        <begin position="144"/>
        <end position="164"/>
    </location>
</feature>
<feature type="transmembrane region" description="Helical" evidence="11">
    <location>
        <begin position="223"/>
        <end position="247"/>
    </location>
</feature>
<feature type="transmembrane region" description="Helical" evidence="11">
    <location>
        <begin position="321"/>
        <end position="343"/>
    </location>
</feature>
<evidence type="ECO:0008006" key="14">
    <source>
        <dbReference type="Google" id="ProtNLM"/>
    </source>
</evidence>
<evidence type="ECO:0000256" key="4">
    <source>
        <dbReference type="ARBA" id="ARBA00022676"/>
    </source>
</evidence>
<keyword evidence="3" id="KW-0337">GPI-anchor biosynthesis</keyword>
<feature type="transmembrane region" description="Helical" evidence="11">
    <location>
        <begin position="259"/>
        <end position="276"/>
    </location>
</feature>
<evidence type="ECO:0000256" key="9">
    <source>
        <dbReference type="ARBA" id="ARBA00023136"/>
    </source>
</evidence>
<accession>A0A401VU82</accession>
<feature type="transmembrane region" description="Helical" evidence="11">
    <location>
        <begin position="350"/>
        <end position="368"/>
    </location>
</feature>
<evidence type="ECO:0000256" key="10">
    <source>
        <dbReference type="SAM" id="MobiDB-lite"/>
    </source>
</evidence>
<evidence type="ECO:0000313" key="13">
    <source>
        <dbReference type="Proteomes" id="UP000286746"/>
    </source>
</evidence>
<comment type="caution">
    <text evidence="12">The sequence shown here is derived from an EMBL/GenBank/DDBJ whole genome shotgun (WGS) entry which is preliminary data.</text>
</comment>
<comment type="subcellular location">
    <subcellularLocation>
        <location evidence="1">Endoplasmic reticulum membrane</location>
        <topology evidence="1">Multi-pass membrane protein</topology>
    </subcellularLocation>
</comment>
<gene>
    <name evidence="12" type="ORF">GKJPGBOP_00205</name>
</gene>
<comment type="pathway">
    <text evidence="2">Glycolipid biosynthesis; glycosylphosphatidylinositol-anchor biosynthesis.</text>
</comment>
<dbReference type="GO" id="GO:0004376">
    <property type="term" value="F:GPI mannosyltransferase activity"/>
    <property type="evidence" value="ECO:0007669"/>
    <property type="project" value="InterPro"/>
</dbReference>
<dbReference type="RefSeq" id="WP_125050908.1">
    <property type="nucleotide sequence ID" value="NZ_BHZD01000001.1"/>
</dbReference>
<keyword evidence="6 11" id="KW-0812">Transmembrane</keyword>
<feature type="compositionally biased region" description="Pro residues" evidence="10">
    <location>
        <begin position="13"/>
        <end position="28"/>
    </location>
</feature>
<proteinExistence type="predicted"/>
<dbReference type="AlphaFoldDB" id="A0A401VU82"/>
<dbReference type="PANTHER" id="PTHR12468">
    <property type="entry name" value="GPI MANNOSYLTRANSFERASE 2"/>
    <property type="match status" value="1"/>
</dbReference>
<evidence type="ECO:0000313" key="12">
    <source>
        <dbReference type="EMBL" id="GCD40553.1"/>
    </source>
</evidence>
<dbReference type="Proteomes" id="UP000286746">
    <property type="component" value="Unassembled WGS sequence"/>
</dbReference>
<dbReference type="GO" id="GO:0006506">
    <property type="term" value="P:GPI anchor biosynthetic process"/>
    <property type="evidence" value="ECO:0007669"/>
    <property type="project" value="UniProtKB-UniPathway"/>
</dbReference>
<evidence type="ECO:0000256" key="7">
    <source>
        <dbReference type="ARBA" id="ARBA00022824"/>
    </source>
</evidence>
<dbReference type="EMBL" id="BHZD01000001">
    <property type="protein sequence ID" value="GCD40553.1"/>
    <property type="molecule type" value="Genomic_DNA"/>
</dbReference>
<reference evidence="12 13" key="1">
    <citation type="submission" date="2018-11" db="EMBL/GenBank/DDBJ databases">
        <title>Whole genome sequence of Streptomyces paromomycinus NBRC 15454(T).</title>
        <authorList>
            <person name="Komaki H."/>
            <person name="Tamura T."/>
        </authorList>
    </citation>
    <scope>NUCLEOTIDE SEQUENCE [LARGE SCALE GENOMIC DNA]</scope>
    <source>
        <strain evidence="12 13">NBRC 15454</strain>
    </source>
</reference>
<evidence type="ECO:0000256" key="5">
    <source>
        <dbReference type="ARBA" id="ARBA00022679"/>
    </source>
</evidence>
<organism evidence="12 13">
    <name type="scientific">Streptomyces paromomycinus</name>
    <name type="common">Streptomyces rimosus subsp. paromomycinus</name>
    <dbReference type="NCBI Taxonomy" id="92743"/>
    <lineage>
        <taxon>Bacteria</taxon>
        <taxon>Bacillati</taxon>
        <taxon>Actinomycetota</taxon>
        <taxon>Actinomycetes</taxon>
        <taxon>Kitasatosporales</taxon>
        <taxon>Streptomycetaceae</taxon>
        <taxon>Streptomyces</taxon>
    </lineage>
</organism>
<keyword evidence="8 11" id="KW-1133">Transmembrane helix</keyword>
<keyword evidence="5" id="KW-0808">Transferase</keyword>
<name>A0A401VU82_STREY</name>
<dbReference type="InterPro" id="IPR007315">
    <property type="entry name" value="PIG-V/Gpi18"/>
</dbReference>
<feature type="transmembrane region" description="Helical" evidence="11">
    <location>
        <begin position="55"/>
        <end position="76"/>
    </location>
</feature>
<dbReference type="GO" id="GO:0031501">
    <property type="term" value="C:mannosyltransferase complex"/>
    <property type="evidence" value="ECO:0007669"/>
    <property type="project" value="TreeGrafter"/>
</dbReference>
<dbReference type="UniPathway" id="UPA00196"/>
<dbReference type="GO" id="GO:0016020">
    <property type="term" value="C:membrane"/>
    <property type="evidence" value="ECO:0007669"/>
    <property type="project" value="GOC"/>
</dbReference>
<dbReference type="GO" id="GO:0000009">
    <property type="term" value="F:alpha-1,6-mannosyltransferase activity"/>
    <property type="evidence" value="ECO:0007669"/>
    <property type="project" value="InterPro"/>
</dbReference>
<keyword evidence="13" id="KW-1185">Reference proteome</keyword>
<evidence type="ECO:0000256" key="6">
    <source>
        <dbReference type="ARBA" id="ARBA00022692"/>
    </source>
</evidence>
<feature type="transmembrane region" description="Helical" evidence="11">
    <location>
        <begin position="397"/>
        <end position="418"/>
    </location>
</feature>
<keyword evidence="9 11" id="KW-0472">Membrane</keyword>
<keyword evidence="4" id="KW-0328">Glycosyltransferase</keyword>
<dbReference type="Pfam" id="PF04188">
    <property type="entry name" value="Mannosyl_trans2"/>
    <property type="match status" value="1"/>
</dbReference>
<evidence type="ECO:0000256" key="1">
    <source>
        <dbReference type="ARBA" id="ARBA00004477"/>
    </source>
</evidence>
<evidence type="ECO:0000256" key="8">
    <source>
        <dbReference type="ARBA" id="ARBA00022989"/>
    </source>
</evidence>
<keyword evidence="7" id="KW-0256">Endoplasmic reticulum</keyword>
<evidence type="ECO:0000256" key="3">
    <source>
        <dbReference type="ARBA" id="ARBA00022502"/>
    </source>
</evidence>
<evidence type="ECO:0000256" key="2">
    <source>
        <dbReference type="ARBA" id="ARBA00004687"/>
    </source>
</evidence>
<feature type="transmembrane region" description="Helical" evidence="11">
    <location>
        <begin position="374"/>
        <end position="390"/>
    </location>
</feature>
<feature type="region of interest" description="Disordered" evidence="10">
    <location>
        <begin position="1"/>
        <end position="45"/>
    </location>
</feature>
<sequence>MPPSSIDAREPSRPPATPPGRLPRPPGPAVRTGRARWGKRGPATWRPSAADRDILWLYLSTRVGIWLTAYCARWLFPSDPGTHDPGPLLAPFQHWDWDHFLHIAQQGYFPGQAGPWQADWDNREAFFPGFPLVLRAVHVVVPDWGLAGLTVSFVSGAVAVLALARITRHHLYDVEAGRRSVLFFLISPCAVFLAVGYTEALFLALALPAWLAAQRHNWPLAMALTAAATAVRVSGLFLAAALATHFLLTLRSTRNLRPLPWLALPALPLFLFSWFLQSRTGDWMAWKHAQERGWYRVFHTPWEAWINTWNNAFDRTQSTGYAFMFQAELVVMAVGLALLVVLARKRRWPETVYVALSLCALGTSYWYVSIPRAALLWWPLWIGLAAWSLRSPRFKTAYLCLAAPVSTVFALTFCTGRWTG</sequence>
<protein>
    <recommendedName>
        <fullName evidence="14">Integral membrane protein</fullName>
    </recommendedName>
</protein>
<dbReference type="PANTHER" id="PTHR12468:SF2">
    <property type="entry name" value="GPI MANNOSYLTRANSFERASE 2"/>
    <property type="match status" value="1"/>
</dbReference>
<feature type="transmembrane region" description="Helical" evidence="11">
    <location>
        <begin position="185"/>
        <end position="211"/>
    </location>
</feature>